<comment type="cofactor">
    <cofactor evidence="2">
        <name>Mg(2+)</name>
        <dbReference type="ChEBI" id="CHEBI:18420"/>
    </cofactor>
</comment>
<dbReference type="Gene3D" id="3.90.600.10">
    <property type="entry name" value="Phosphoribosylglycinamide synthetase, C-terminal domain"/>
    <property type="match status" value="1"/>
</dbReference>
<evidence type="ECO:0000256" key="9">
    <source>
        <dbReference type="ARBA" id="ARBA00038345"/>
    </source>
</evidence>
<evidence type="ECO:0000256" key="12">
    <source>
        <dbReference type="PROSITE-ProRule" id="PRU00409"/>
    </source>
</evidence>
<dbReference type="InterPro" id="IPR020560">
    <property type="entry name" value="PRibGlycinamide_synth_C-dom"/>
</dbReference>
<dbReference type="Gene3D" id="3.30.1490.20">
    <property type="entry name" value="ATP-grasp fold, A domain"/>
    <property type="match status" value="1"/>
</dbReference>
<evidence type="ECO:0000256" key="2">
    <source>
        <dbReference type="ARBA" id="ARBA00001946"/>
    </source>
</evidence>
<dbReference type="InterPro" id="IPR020559">
    <property type="entry name" value="PRibGlycinamide_synth_CS"/>
</dbReference>
<dbReference type="InterPro" id="IPR020561">
    <property type="entry name" value="PRibGlycinamid_synth_ATP-grasp"/>
</dbReference>
<gene>
    <name evidence="14" type="primary">purD</name>
    <name evidence="14" type="ORF">ENT77_07185</name>
</gene>
<name>A0A7C4CDG5_9BACT</name>
<proteinExistence type="inferred from homology"/>
<dbReference type="Pfam" id="PF02843">
    <property type="entry name" value="GARS_C"/>
    <property type="match status" value="1"/>
</dbReference>
<feature type="domain" description="ATP-grasp" evidence="13">
    <location>
        <begin position="121"/>
        <end position="325"/>
    </location>
</feature>
<sequence length="423" mass="46579">MPKKPESRSTNHQLEYLDTNGAVGGGPVKRVLVLGSGGREHAIGWAFAQSGFQVDFYPGNPGTARCGRNVKIESWETLKEYDLVIPGSEEFLAMGVADGRPNVFGPDKKGALLEASKSFAKSFMIKYGVPTARYETVTNEESLLKALENFTPPFVLKLDGLAQGKGVVIAQEKRFAYDIGMKMLRGEFVKGVGGKLVIEEFLEGKELSAISIIQGRRFALLPFTRDYKRAFTGNLGPNTGGMGSYGPVQIDDKLKAKVEDIFARTLSGLEQEGISYRGFLYAGLMLVDDDPYVLEFNVRLGDPETEAIVYMAPELFVENVLKAFNGEPFDEYFPNQYAVDVVIASEGYPESPKKGQEIHVQPGGFYFFAGVSESNGKFYVSGGRVLHAMGRGSTLETAREEAYRNVSRVRFEGMFFRTDIASL</sequence>
<evidence type="ECO:0000256" key="10">
    <source>
        <dbReference type="ARBA" id="ARBA00042242"/>
    </source>
</evidence>
<evidence type="ECO:0000256" key="8">
    <source>
        <dbReference type="ARBA" id="ARBA00022840"/>
    </source>
</evidence>
<dbReference type="InterPro" id="IPR011054">
    <property type="entry name" value="Rudment_hybrid_motif"/>
</dbReference>
<dbReference type="GO" id="GO:0009113">
    <property type="term" value="P:purine nucleobase biosynthetic process"/>
    <property type="evidence" value="ECO:0007669"/>
    <property type="project" value="InterPro"/>
</dbReference>
<dbReference type="PROSITE" id="PS50975">
    <property type="entry name" value="ATP_GRASP"/>
    <property type="match status" value="1"/>
</dbReference>
<dbReference type="Gene3D" id="3.40.50.20">
    <property type="match status" value="1"/>
</dbReference>
<dbReference type="SUPFAM" id="SSF52440">
    <property type="entry name" value="PreATP-grasp domain"/>
    <property type="match status" value="1"/>
</dbReference>
<evidence type="ECO:0000256" key="3">
    <source>
        <dbReference type="ARBA" id="ARBA00005174"/>
    </source>
</evidence>
<dbReference type="PANTHER" id="PTHR43472:SF1">
    <property type="entry name" value="PHOSPHORIBOSYLAMINE--GLYCINE LIGASE, CHLOROPLASTIC"/>
    <property type="match status" value="1"/>
</dbReference>
<keyword evidence="7" id="KW-0658">Purine biosynthesis</keyword>
<dbReference type="Pfam" id="PF01071">
    <property type="entry name" value="GARS_A"/>
    <property type="match status" value="1"/>
</dbReference>
<comment type="cofactor">
    <cofactor evidence="1">
        <name>Mn(2+)</name>
        <dbReference type="ChEBI" id="CHEBI:29035"/>
    </cofactor>
</comment>
<dbReference type="GO" id="GO:0046872">
    <property type="term" value="F:metal ion binding"/>
    <property type="evidence" value="ECO:0007669"/>
    <property type="project" value="InterPro"/>
</dbReference>
<dbReference type="InterPro" id="IPR020562">
    <property type="entry name" value="PRibGlycinamide_synth_N"/>
</dbReference>
<dbReference type="AlphaFoldDB" id="A0A7C4CDG5"/>
<comment type="pathway">
    <text evidence="3">Purine metabolism; IMP biosynthesis via de novo pathway; N(1)-(5-phospho-D-ribosyl)glycinamide from 5-phospho-alpha-D-ribose 1-diphosphate: step 2/2.</text>
</comment>
<evidence type="ECO:0000256" key="4">
    <source>
        <dbReference type="ARBA" id="ARBA00013255"/>
    </source>
</evidence>
<dbReference type="UniPathway" id="UPA00074">
    <property type="reaction ID" value="UER00125"/>
</dbReference>
<dbReference type="EMBL" id="DSZY01000031">
    <property type="protein sequence ID" value="HGU40965.1"/>
    <property type="molecule type" value="Genomic_DNA"/>
</dbReference>
<dbReference type="InterPro" id="IPR011761">
    <property type="entry name" value="ATP-grasp"/>
</dbReference>
<keyword evidence="8 12" id="KW-0067">ATP-binding</keyword>
<evidence type="ECO:0000313" key="14">
    <source>
        <dbReference type="EMBL" id="HGU40965.1"/>
    </source>
</evidence>
<evidence type="ECO:0000256" key="11">
    <source>
        <dbReference type="ARBA" id="ARBA00042864"/>
    </source>
</evidence>
<dbReference type="InterPro" id="IPR000115">
    <property type="entry name" value="PRibGlycinamide_synth"/>
</dbReference>
<dbReference type="InterPro" id="IPR037123">
    <property type="entry name" value="PRibGlycinamide_synth_C_sf"/>
</dbReference>
<dbReference type="SMART" id="SM01210">
    <property type="entry name" value="GARS_C"/>
    <property type="match status" value="1"/>
</dbReference>
<evidence type="ECO:0000256" key="5">
    <source>
        <dbReference type="ARBA" id="ARBA00022598"/>
    </source>
</evidence>
<evidence type="ECO:0000256" key="6">
    <source>
        <dbReference type="ARBA" id="ARBA00022741"/>
    </source>
</evidence>
<dbReference type="Pfam" id="PF02844">
    <property type="entry name" value="GARS_N"/>
    <property type="match status" value="1"/>
</dbReference>
<keyword evidence="5 14" id="KW-0436">Ligase</keyword>
<dbReference type="InterPro" id="IPR013815">
    <property type="entry name" value="ATP_grasp_subdomain_1"/>
</dbReference>
<organism evidence="14">
    <name type="scientific">Fervidobacterium thailandense</name>
    <dbReference type="NCBI Taxonomy" id="1008305"/>
    <lineage>
        <taxon>Bacteria</taxon>
        <taxon>Thermotogati</taxon>
        <taxon>Thermotogota</taxon>
        <taxon>Thermotogae</taxon>
        <taxon>Thermotogales</taxon>
        <taxon>Fervidobacteriaceae</taxon>
        <taxon>Fervidobacterium</taxon>
    </lineage>
</organism>
<dbReference type="NCBIfam" id="TIGR00877">
    <property type="entry name" value="purD"/>
    <property type="match status" value="1"/>
</dbReference>
<accession>A0A7C4CDG5</accession>
<evidence type="ECO:0000259" key="13">
    <source>
        <dbReference type="PROSITE" id="PS50975"/>
    </source>
</evidence>
<dbReference type="SUPFAM" id="SSF56059">
    <property type="entry name" value="Glutathione synthetase ATP-binding domain-like"/>
    <property type="match status" value="1"/>
</dbReference>
<dbReference type="InterPro" id="IPR016185">
    <property type="entry name" value="PreATP-grasp_dom_sf"/>
</dbReference>
<dbReference type="GO" id="GO:0006189">
    <property type="term" value="P:'de novo' IMP biosynthetic process"/>
    <property type="evidence" value="ECO:0007669"/>
    <property type="project" value="UniProtKB-UniPathway"/>
</dbReference>
<protein>
    <recommendedName>
        <fullName evidence="4">phosphoribosylamine--glycine ligase</fullName>
        <ecNumber evidence="4">6.3.4.13</ecNumber>
    </recommendedName>
    <alternativeName>
        <fullName evidence="10">Glycinamide ribonucleotide synthetase</fullName>
    </alternativeName>
    <alternativeName>
        <fullName evidence="11">Phosphoribosylglycinamide synthetase</fullName>
    </alternativeName>
</protein>
<dbReference type="GO" id="GO:0005524">
    <property type="term" value="F:ATP binding"/>
    <property type="evidence" value="ECO:0007669"/>
    <property type="project" value="UniProtKB-UniRule"/>
</dbReference>
<dbReference type="SUPFAM" id="SSF51246">
    <property type="entry name" value="Rudiment single hybrid motif"/>
    <property type="match status" value="1"/>
</dbReference>
<comment type="similarity">
    <text evidence="9">Belongs to the GARS family.</text>
</comment>
<dbReference type="GO" id="GO:0004637">
    <property type="term" value="F:phosphoribosylamine-glycine ligase activity"/>
    <property type="evidence" value="ECO:0007669"/>
    <property type="project" value="UniProtKB-EC"/>
</dbReference>
<dbReference type="PROSITE" id="PS00184">
    <property type="entry name" value="GARS"/>
    <property type="match status" value="1"/>
</dbReference>
<dbReference type="SMART" id="SM01209">
    <property type="entry name" value="GARS_A"/>
    <property type="match status" value="1"/>
</dbReference>
<reference evidence="14" key="1">
    <citation type="journal article" date="2020" name="mSystems">
        <title>Genome- and Community-Level Interaction Insights into Carbon Utilization and Element Cycling Functions of Hydrothermarchaeota in Hydrothermal Sediment.</title>
        <authorList>
            <person name="Zhou Z."/>
            <person name="Liu Y."/>
            <person name="Xu W."/>
            <person name="Pan J."/>
            <person name="Luo Z.H."/>
            <person name="Li M."/>
        </authorList>
    </citation>
    <scope>NUCLEOTIDE SEQUENCE [LARGE SCALE GENOMIC DNA]</scope>
    <source>
        <strain evidence="14">SpSt-609</strain>
    </source>
</reference>
<dbReference type="Gene3D" id="3.30.470.20">
    <property type="entry name" value="ATP-grasp fold, B domain"/>
    <property type="match status" value="1"/>
</dbReference>
<evidence type="ECO:0000256" key="1">
    <source>
        <dbReference type="ARBA" id="ARBA00001936"/>
    </source>
</evidence>
<comment type="caution">
    <text evidence="14">The sequence shown here is derived from an EMBL/GenBank/DDBJ whole genome shotgun (WGS) entry which is preliminary data.</text>
</comment>
<evidence type="ECO:0000256" key="7">
    <source>
        <dbReference type="ARBA" id="ARBA00022755"/>
    </source>
</evidence>
<dbReference type="PANTHER" id="PTHR43472">
    <property type="entry name" value="PHOSPHORIBOSYLAMINE--GLYCINE LIGASE"/>
    <property type="match status" value="1"/>
</dbReference>
<keyword evidence="6 12" id="KW-0547">Nucleotide-binding</keyword>
<dbReference type="EC" id="6.3.4.13" evidence="4"/>